<sequence length="211" mass="23754">MHAGFEQLGSDIHLYLWSAHDSVPLVVRDKLLDAGTQQLLMQANRPLLTDSTYELRAQRGTEDVFYFFQNGFFGPEKRKATIYRWQVVSAPDTRAPIWTSTPTLLKTVYEENSEGIEHYAAFNHPLQDASDCLVKTTVQHKQSGQQTTSYLISWQNMLLIGWFTCGGNFQLASQADYTVTFTALDANGNRASASSTAIPFRAPKRVTTGWH</sequence>
<protein>
    <recommendedName>
        <fullName evidence="3">Ig-like domain-containing protein</fullName>
    </recommendedName>
</protein>
<evidence type="ECO:0008006" key="3">
    <source>
        <dbReference type="Google" id="ProtNLM"/>
    </source>
</evidence>
<keyword evidence="2" id="KW-1185">Reference proteome</keyword>
<evidence type="ECO:0000313" key="2">
    <source>
        <dbReference type="Proteomes" id="UP000831113"/>
    </source>
</evidence>
<gene>
    <name evidence="1" type="ORF">MTX78_07875</name>
</gene>
<dbReference type="RefSeq" id="WP_243801476.1">
    <property type="nucleotide sequence ID" value="NZ_CP094669.1"/>
</dbReference>
<dbReference type="Proteomes" id="UP000831113">
    <property type="component" value="Chromosome"/>
</dbReference>
<proteinExistence type="predicted"/>
<evidence type="ECO:0000313" key="1">
    <source>
        <dbReference type="EMBL" id="UOG76507.1"/>
    </source>
</evidence>
<reference evidence="1 2" key="1">
    <citation type="submission" date="2022-03" db="EMBL/GenBank/DDBJ databases">
        <title>Hymenobactersp. isolated from the air.</title>
        <authorList>
            <person name="Won M."/>
            <person name="Kwon S.-W."/>
        </authorList>
    </citation>
    <scope>NUCLEOTIDE SEQUENCE [LARGE SCALE GENOMIC DNA]</scope>
    <source>
        <strain evidence="1 2">KACC 21982</strain>
    </source>
</reference>
<dbReference type="EMBL" id="CP094669">
    <property type="protein sequence ID" value="UOG76507.1"/>
    <property type="molecule type" value="Genomic_DNA"/>
</dbReference>
<organism evidence="1 2">
    <name type="scientific">Hymenobacter tibetensis</name>
    <dbReference type="NCBI Taxonomy" id="497967"/>
    <lineage>
        <taxon>Bacteria</taxon>
        <taxon>Pseudomonadati</taxon>
        <taxon>Bacteroidota</taxon>
        <taxon>Cytophagia</taxon>
        <taxon>Cytophagales</taxon>
        <taxon>Hymenobacteraceae</taxon>
        <taxon>Hymenobacter</taxon>
    </lineage>
</organism>
<accession>A0ABY4D2E0</accession>
<name>A0ABY4D2E0_9BACT</name>